<protein>
    <submittedName>
        <fullName evidence="6">LysR family transcriptional regulator</fullName>
    </submittedName>
</protein>
<dbReference type="CDD" id="cd08414">
    <property type="entry name" value="PBP2_LTTR_aromatics_like"/>
    <property type="match status" value="1"/>
</dbReference>
<name>A0A1Y1SB88_9GAMM</name>
<evidence type="ECO:0000259" key="5">
    <source>
        <dbReference type="PROSITE" id="PS50931"/>
    </source>
</evidence>
<reference evidence="6 7" key="1">
    <citation type="submission" date="2013-04" db="EMBL/GenBank/DDBJ databases">
        <title>Oceanococcus atlanticus 22II-S10r2 Genome Sequencing.</title>
        <authorList>
            <person name="Lai Q."/>
            <person name="Li G."/>
            <person name="Shao Z."/>
        </authorList>
    </citation>
    <scope>NUCLEOTIDE SEQUENCE [LARGE SCALE GENOMIC DNA]</scope>
    <source>
        <strain evidence="6 7">22II-S10r2</strain>
    </source>
</reference>
<dbReference type="Pfam" id="PF00126">
    <property type="entry name" value="HTH_1"/>
    <property type="match status" value="1"/>
</dbReference>
<evidence type="ECO:0000313" key="7">
    <source>
        <dbReference type="Proteomes" id="UP000192342"/>
    </source>
</evidence>
<dbReference type="PANTHER" id="PTHR30346">
    <property type="entry name" value="TRANSCRIPTIONAL DUAL REGULATOR HCAR-RELATED"/>
    <property type="match status" value="1"/>
</dbReference>
<dbReference type="GO" id="GO:0003700">
    <property type="term" value="F:DNA-binding transcription factor activity"/>
    <property type="evidence" value="ECO:0007669"/>
    <property type="project" value="InterPro"/>
</dbReference>
<dbReference type="SUPFAM" id="SSF53850">
    <property type="entry name" value="Periplasmic binding protein-like II"/>
    <property type="match status" value="1"/>
</dbReference>
<dbReference type="PROSITE" id="PS50931">
    <property type="entry name" value="HTH_LYSR"/>
    <property type="match status" value="1"/>
</dbReference>
<dbReference type="GO" id="GO:0003677">
    <property type="term" value="F:DNA binding"/>
    <property type="evidence" value="ECO:0007669"/>
    <property type="project" value="UniProtKB-KW"/>
</dbReference>
<dbReference type="InterPro" id="IPR005119">
    <property type="entry name" value="LysR_subst-bd"/>
</dbReference>
<keyword evidence="4" id="KW-0804">Transcription</keyword>
<evidence type="ECO:0000256" key="2">
    <source>
        <dbReference type="ARBA" id="ARBA00023015"/>
    </source>
</evidence>
<evidence type="ECO:0000256" key="4">
    <source>
        <dbReference type="ARBA" id="ARBA00023163"/>
    </source>
</evidence>
<dbReference type="SUPFAM" id="SSF46785">
    <property type="entry name" value="Winged helix' DNA-binding domain"/>
    <property type="match status" value="1"/>
</dbReference>
<accession>A0A1Y1SB88</accession>
<dbReference type="GO" id="GO:0032993">
    <property type="term" value="C:protein-DNA complex"/>
    <property type="evidence" value="ECO:0007669"/>
    <property type="project" value="TreeGrafter"/>
</dbReference>
<dbReference type="Gene3D" id="1.10.10.10">
    <property type="entry name" value="Winged helix-like DNA-binding domain superfamily/Winged helix DNA-binding domain"/>
    <property type="match status" value="1"/>
</dbReference>
<comment type="similarity">
    <text evidence="1">Belongs to the LysR transcriptional regulatory family.</text>
</comment>
<dbReference type="FunFam" id="1.10.10.10:FF:000001">
    <property type="entry name" value="LysR family transcriptional regulator"/>
    <property type="match status" value="1"/>
</dbReference>
<dbReference type="PRINTS" id="PR00039">
    <property type="entry name" value="HTHLYSR"/>
</dbReference>
<proteinExistence type="inferred from homology"/>
<dbReference type="Pfam" id="PF03466">
    <property type="entry name" value="LysR_substrate"/>
    <property type="match status" value="1"/>
</dbReference>
<dbReference type="OrthoDB" id="9803735at2"/>
<dbReference type="InterPro" id="IPR036388">
    <property type="entry name" value="WH-like_DNA-bd_sf"/>
</dbReference>
<keyword evidence="2" id="KW-0805">Transcription regulation</keyword>
<evidence type="ECO:0000256" key="3">
    <source>
        <dbReference type="ARBA" id="ARBA00023125"/>
    </source>
</evidence>
<dbReference type="EMBL" id="AQQV01000003">
    <property type="protein sequence ID" value="ORE85868.1"/>
    <property type="molecule type" value="Genomic_DNA"/>
</dbReference>
<comment type="caution">
    <text evidence="6">The sequence shown here is derived from an EMBL/GenBank/DDBJ whole genome shotgun (WGS) entry which is preliminary data.</text>
</comment>
<evidence type="ECO:0000256" key="1">
    <source>
        <dbReference type="ARBA" id="ARBA00009437"/>
    </source>
</evidence>
<keyword evidence="3" id="KW-0238">DNA-binding</keyword>
<gene>
    <name evidence="6" type="ORF">ATO7_11263</name>
</gene>
<feature type="domain" description="HTH lysR-type" evidence="5">
    <location>
        <begin position="1"/>
        <end position="58"/>
    </location>
</feature>
<organism evidence="6 7">
    <name type="scientific">Oceanococcus atlanticus</name>
    <dbReference type="NCBI Taxonomy" id="1317117"/>
    <lineage>
        <taxon>Bacteria</taxon>
        <taxon>Pseudomonadati</taxon>
        <taxon>Pseudomonadota</taxon>
        <taxon>Gammaproteobacteria</taxon>
        <taxon>Chromatiales</taxon>
        <taxon>Oceanococcaceae</taxon>
        <taxon>Oceanococcus</taxon>
    </lineage>
</organism>
<dbReference type="RefSeq" id="WP_083561908.1">
    <property type="nucleotide sequence ID" value="NZ_AQQV01000003.1"/>
</dbReference>
<dbReference type="Proteomes" id="UP000192342">
    <property type="component" value="Unassembled WGS sequence"/>
</dbReference>
<dbReference type="InterPro" id="IPR036390">
    <property type="entry name" value="WH_DNA-bd_sf"/>
</dbReference>
<sequence length="294" mass="32323">MELRQLRYFAATVEESSLSRAARRLHISQPPLSTQIKALEHDLGVKLLERSNRGVKPTLAGAQFYQDIRTLLSRLDQACMRAQHAQRGQLGTLTIGFVSIADYSILPAALKQFRSDYPDADVQLQELTTDAQIRALRSSRLDLGIGLAPVDETDLEFLPLHQEPLLLAAPDDWQHSGPDGDGVDLTSLAHAEFIVPPRDIAPGLYDLTISRCHAAGFSPRITQSARQMQTVIGLVSSGMGVALVPASVQNLKRPGVQYRFLRGTPALIELGVVRPIQQRNPLADNFIQLLLASR</sequence>
<dbReference type="InterPro" id="IPR000847">
    <property type="entry name" value="LysR_HTH_N"/>
</dbReference>
<dbReference type="Gene3D" id="3.40.190.10">
    <property type="entry name" value="Periplasmic binding protein-like II"/>
    <property type="match status" value="2"/>
</dbReference>
<dbReference type="PANTHER" id="PTHR30346:SF0">
    <property type="entry name" value="HCA OPERON TRANSCRIPTIONAL ACTIVATOR HCAR"/>
    <property type="match status" value="1"/>
</dbReference>
<evidence type="ECO:0000313" key="6">
    <source>
        <dbReference type="EMBL" id="ORE85868.1"/>
    </source>
</evidence>
<dbReference type="AlphaFoldDB" id="A0A1Y1SB88"/>
<dbReference type="STRING" id="1317117.ATO7_11263"/>
<keyword evidence="7" id="KW-1185">Reference proteome</keyword>